<evidence type="ECO:0000256" key="2">
    <source>
        <dbReference type="ARBA" id="ARBA00022645"/>
    </source>
</evidence>
<evidence type="ECO:0000313" key="8">
    <source>
        <dbReference type="EMBL" id="KAJ4459680.1"/>
    </source>
</evidence>
<proteinExistence type="inferred from homology"/>
<accession>A0ABQ8UQ59</accession>
<dbReference type="PANTHER" id="PTHR11802:SF3">
    <property type="entry name" value="RETINOID-INDUCIBLE SERINE CARBOXYPEPTIDASE"/>
    <property type="match status" value="1"/>
</dbReference>
<dbReference type="InterPro" id="IPR029058">
    <property type="entry name" value="AB_hydrolase_fold"/>
</dbReference>
<evidence type="ECO:0000256" key="4">
    <source>
        <dbReference type="ARBA" id="ARBA00022729"/>
    </source>
</evidence>
<organism evidence="8 9">
    <name type="scientific">Paratrimastix pyriformis</name>
    <dbReference type="NCBI Taxonomy" id="342808"/>
    <lineage>
        <taxon>Eukaryota</taxon>
        <taxon>Metamonada</taxon>
        <taxon>Preaxostyla</taxon>
        <taxon>Paratrimastigidae</taxon>
        <taxon>Paratrimastix</taxon>
    </lineage>
</organism>
<feature type="signal peptide" evidence="7">
    <location>
        <begin position="1"/>
        <end position="17"/>
    </location>
</feature>
<feature type="chain" id="PRO_5045001063" description="Carboxypeptidase" evidence="7">
    <location>
        <begin position="18"/>
        <end position="448"/>
    </location>
</feature>
<evidence type="ECO:0000256" key="3">
    <source>
        <dbReference type="ARBA" id="ARBA00022670"/>
    </source>
</evidence>
<dbReference type="EMBL" id="JAPMOS010000018">
    <property type="protein sequence ID" value="KAJ4459680.1"/>
    <property type="molecule type" value="Genomic_DNA"/>
</dbReference>
<dbReference type="Proteomes" id="UP001141327">
    <property type="component" value="Unassembled WGS sequence"/>
</dbReference>
<keyword evidence="9" id="KW-1185">Reference proteome</keyword>
<dbReference type="GO" id="GO:0004180">
    <property type="term" value="F:carboxypeptidase activity"/>
    <property type="evidence" value="ECO:0007669"/>
    <property type="project" value="UniProtKB-KW"/>
</dbReference>
<sequence length="448" mass="49969">MLFRLALLFSILHFANCQDDFRIAPSDGSVRADKSHVMHPPASFGPVTSLPLYGPIRGVQHSGYVQVNAQFNSNIFYWMVEASESAPANAPLLLWFQGGPGSSSIDVGFFFEHGPFLFDTKNGRPVDNPTSWHHLAHVLYIDQPAGTGFSYTDSNDGFAKTLDDVANDIHTFITLFLKRYPQYAKLDLYVCGESYGGKYVPAISARLGQDASLNLKGLCIADGWSHPPSQLPPYTTVALINGLIDENTKKSYDKVYDQCLTLVEQGKWHDAALLCDPTFWSLRNATGSVNPYDIRAYGNYDFDPIDRYLKRNDTMAAIHANHPFGSTAEQVGQAIHDDFCQSVRPLLASLVERYQVLVYQGQFDLIVTTAGVLDLYWNLPWSGQAAYQRAPRVVWQGTDRAMAGYVKQAANFTLVEVCGAGHMVPLDQPTHAFELIKRFLYNIPWPTH</sequence>
<keyword evidence="2 7" id="KW-0121">Carboxypeptidase</keyword>
<comment type="similarity">
    <text evidence="1 7">Belongs to the peptidase S10 family.</text>
</comment>
<reference evidence="8" key="1">
    <citation type="journal article" date="2022" name="bioRxiv">
        <title>Genomics of Preaxostyla Flagellates Illuminates Evolutionary Transitions and the Path Towards Mitochondrial Loss.</title>
        <authorList>
            <person name="Novak L.V.F."/>
            <person name="Treitli S.C."/>
            <person name="Pyrih J."/>
            <person name="Halakuc P."/>
            <person name="Pipaliya S.V."/>
            <person name="Vacek V."/>
            <person name="Brzon O."/>
            <person name="Soukal P."/>
            <person name="Eme L."/>
            <person name="Dacks J.B."/>
            <person name="Karnkowska A."/>
            <person name="Elias M."/>
            <person name="Hampl V."/>
        </authorList>
    </citation>
    <scope>NUCLEOTIDE SEQUENCE</scope>
    <source>
        <strain evidence="8">RCP-MX</strain>
    </source>
</reference>
<evidence type="ECO:0000256" key="5">
    <source>
        <dbReference type="ARBA" id="ARBA00022801"/>
    </source>
</evidence>
<keyword evidence="5 7" id="KW-0378">Hydrolase</keyword>
<dbReference type="InterPro" id="IPR018202">
    <property type="entry name" value="Ser_caboxypep_ser_AS"/>
</dbReference>
<keyword evidence="6" id="KW-0325">Glycoprotein</keyword>
<protein>
    <recommendedName>
        <fullName evidence="7">Carboxypeptidase</fullName>
        <ecNumber evidence="7">3.4.16.-</ecNumber>
    </recommendedName>
</protein>
<evidence type="ECO:0000256" key="1">
    <source>
        <dbReference type="ARBA" id="ARBA00009431"/>
    </source>
</evidence>
<name>A0ABQ8UQ59_9EUKA</name>
<dbReference type="EC" id="3.4.16.-" evidence="7"/>
<evidence type="ECO:0000256" key="7">
    <source>
        <dbReference type="RuleBase" id="RU361156"/>
    </source>
</evidence>
<dbReference type="PRINTS" id="PR00724">
    <property type="entry name" value="CRBOXYPTASEC"/>
</dbReference>
<dbReference type="PROSITE" id="PS00560">
    <property type="entry name" value="CARBOXYPEPT_SER_HIS"/>
    <property type="match status" value="1"/>
</dbReference>
<dbReference type="SUPFAM" id="SSF53474">
    <property type="entry name" value="alpha/beta-Hydrolases"/>
    <property type="match status" value="1"/>
</dbReference>
<dbReference type="InterPro" id="IPR033124">
    <property type="entry name" value="Ser_caboxypep_his_AS"/>
</dbReference>
<evidence type="ECO:0000256" key="6">
    <source>
        <dbReference type="ARBA" id="ARBA00023180"/>
    </source>
</evidence>
<keyword evidence="3 7" id="KW-0645">Protease</keyword>
<evidence type="ECO:0000313" key="9">
    <source>
        <dbReference type="Proteomes" id="UP001141327"/>
    </source>
</evidence>
<keyword evidence="4 7" id="KW-0732">Signal</keyword>
<gene>
    <name evidence="8" type="ORF">PAPYR_4435</name>
</gene>
<dbReference type="InterPro" id="IPR001563">
    <property type="entry name" value="Peptidase_S10"/>
</dbReference>
<dbReference type="Gene3D" id="3.40.50.1820">
    <property type="entry name" value="alpha/beta hydrolase"/>
    <property type="match status" value="1"/>
</dbReference>
<comment type="caution">
    <text evidence="8">The sequence shown here is derived from an EMBL/GenBank/DDBJ whole genome shotgun (WGS) entry which is preliminary data.</text>
</comment>
<dbReference type="PANTHER" id="PTHR11802">
    <property type="entry name" value="SERINE PROTEASE FAMILY S10 SERINE CARBOXYPEPTIDASE"/>
    <property type="match status" value="1"/>
</dbReference>
<dbReference type="Pfam" id="PF00450">
    <property type="entry name" value="Peptidase_S10"/>
    <property type="match status" value="1"/>
</dbReference>
<dbReference type="PROSITE" id="PS00131">
    <property type="entry name" value="CARBOXYPEPT_SER_SER"/>
    <property type="match status" value="1"/>
</dbReference>